<feature type="transmembrane region" description="Helical" evidence="9">
    <location>
        <begin position="35"/>
        <end position="56"/>
    </location>
</feature>
<feature type="transmembrane region" description="Helical" evidence="9">
    <location>
        <begin position="6"/>
        <end position="28"/>
    </location>
</feature>
<reference evidence="10 11" key="1">
    <citation type="journal article" date="2009" name="Science">
        <title>Genome sequence, comparative analysis, and population genetics of the domestic horse.</title>
        <authorList>
            <consortium name="Broad Institute Genome Sequencing Platform"/>
            <consortium name="Broad Institute Whole Genome Assembly Team"/>
            <person name="Wade C.M."/>
            <person name="Giulotto E."/>
            <person name="Sigurdsson S."/>
            <person name="Zoli M."/>
            <person name="Gnerre S."/>
            <person name="Imsland F."/>
            <person name="Lear T.L."/>
            <person name="Adelson D.L."/>
            <person name="Bailey E."/>
            <person name="Bellone R.R."/>
            <person name="Bloecker H."/>
            <person name="Distl O."/>
            <person name="Edgar R.C."/>
            <person name="Garber M."/>
            <person name="Leeb T."/>
            <person name="Mauceli E."/>
            <person name="MacLeod J.N."/>
            <person name="Penedo M.C.T."/>
            <person name="Raison J.M."/>
            <person name="Sharpe T."/>
            <person name="Vogel J."/>
            <person name="Andersson L."/>
            <person name="Antczak D.F."/>
            <person name="Biagi T."/>
            <person name="Binns M.M."/>
            <person name="Chowdhary B.P."/>
            <person name="Coleman S.J."/>
            <person name="Della Valle G."/>
            <person name="Fryc S."/>
            <person name="Guerin G."/>
            <person name="Hasegawa T."/>
            <person name="Hill E.W."/>
            <person name="Jurka J."/>
            <person name="Kiialainen A."/>
            <person name="Lindgren G."/>
            <person name="Liu J."/>
            <person name="Magnani E."/>
            <person name="Mickelson J.R."/>
            <person name="Murray J."/>
            <person name="Nergadze S.G."/>
            <person name="Onofrio R."/>
            <person name="Pedroni S."/>
            <person name="Piras M.F."/>
            <person name="Raudsepp T."/>
            <person name="Rocchi M."/>
            <person name="Roeed K.H."/>
            <person name="Ryder O.A."/>
            <person name="Searle S."/>
            <person name="Skow L."/>
            <person name="Swinburne J.E."/>
            <person name="Syvaenen A.C."/>
            <person name="Tozaki T."/>
            <person name="Valberg S.J."/>
            <person name="Vaudin M."/>
            <person name="White J.R."/>
            <person name="Zody M.C."/>
            <person name="Lander E.S."/>
            <person name="Lindblad-Toh K."/>
        </authorList>
    </citation>
    <scope>NUCLEOTIDE SEQUENCE [LARGE SCALE GENOMIC DNA]</scope>
    <source>
        <strain evidence="10 11">Thoroughbred</strain>
    </source>
</reference>
<evidence type="ECO:0008006" key="12">
    <source>
        <dbReference type="Google" id="ProtNLM"/>
    </source>
</evidence>
<dbReference type="Ensembl" id="ENSECAT00000132793.1">
    <property type="protein sequence ID" value="ENSECAP00000072453.1"/>
    <property type="gene ID" value="ENSECAG00000050871.1"/>
</dbReference>
<evidence type="ECO:0000256" key="2">
    <source>
        <dbReference type="ARBA" id="ARBA00008328"/>
    </source>
</evidence>
<dbReference type="GO" id="GO:0046961">
    <property type="term" value="F:proton-transporting ATPase activity, rotational mechanism"/>
    <property type="evidence" value="ECO:0007669"/>
    <property type="project" value="InterPro"/>
</dbReference>
<keyword evidence="6 9" id="KW-1133">Transmembrane helix</keyword>
<comment type="subcellular location">
    <subcellularLocation>
        <location evidence="1">Membrane</location>
        <topology evidence="1">Multi-pass membrane protein</topology>
    </subcellularLocation>
</comment>
<evidence type="ECO:0000256" key="5">
    <source>
        <dbReference type="ARBA" id="ARBA00022781"/>
    </source>
</evidence>
<evidence type="ECO:0000256" key="8">
    <source>
        <dbReference type="ARBA" id="ARBA00023136"/>
    </source>
</evidence>
<dbReference type="GO" id="GO:0033179">
    <property type="term" value="C:proton-transporting V-type ATPase, V0 domain"/>
    <property type="evidence" value="ECO:0007669"/>
    <property type="project" value="InterPro"/>
</dbReference>
<comment type="similarity">
    <text evidence="2">Belongs to the V-ATPase e1/e2 subunit family.</text>
</comment>
<evidence type="ECO:0000313" key="11">
    <source>
        <dbReference type="Proteomes" id="UP000002281"/>
    </source>
</evidence>
<name>A0A9L0SC38_HORSE</name>
<evidence type="ECO:0000313" key="10">
    <source>
        <dbReference type="Ensembl" id="ENSECAP00000072453.1"/>
    </source>
</evidence>
<keyword evidence="5" id="KW-0375">Hydrogen ion transport</keyword>
<keyword evidence="4 9" id="KW-0812">Transmembrane</keyword>
<dbReference type="PANTHER" id="PTHR12263:SF2">
    <property type="entry name" value="V-TYPE PROTON ATPASE SUBUNIT E 2"/>
    <property type="match status" value="1"/>
</dbReference>
<dbReference type="Pfam" id="PF05493">
    <property type="entry name" value="ATP_synt_H"/>
    <property type="match status" value="1"/>
</dbReference>
<reference evidence="10" key="2">
    <citation type="submission" date="2025-08" db="UniProtKB">
        <authorList>
            <consortium name="Ensembl"/>
        </authorList>
    </citation>
    <scope>IDENTIFICATION</scope>
    <source>
        <strain evidence="10">Thoroughbred</strain>
    </source>
</reference>
<proteinExistence type="inferred from homology"/>
<dbReference type="GeneTree" id="ENSGT00940000162476"/>
<evidence type="ECO:0000256" key="4">
    <source>
        <dbReference type="ARBA" id="ARBA00022692"/>
    </source>
</evidence>
<keyword evidence="7" id="KW-0406">Ion transport</keyword>
<keyword evidence="8 9" id="KW-0472">Membrane</keyword>
<dbReference type="InterPro" id="IPR008389">
    <property type="entry name" value="ATPase_V0-cplx_e1/e2_su"/>
</dbReference>
<evidence type="ECO:0000256" key="3">
    <source>
        <dbReference type="ARBA" id="ARBA00022448"/>
    </source>
</evidence>
<dbReference type="AlphaFoldDB" id="A0A9L0SC38"/>
<evidence type="ECO:0000256" key="1">
    <source>
        <dbReference type="ARBA" id="ARBA00004141"/>
    </source>
</evidence>
<evidence type="ECO:0000256" key="7">
    <source>
        <dbReference type="ARBA" id="ARBA00023065"/>
    </source>
</evidence>
<protein>
    <recommendedName>
        <fullName evidence="12">ATPase H+ transporting V0 subunit e2</fullName>
    </recommendedName>
</protein>
<dbReference type="PANTHER" id="PTHR12263">
    <property type="entry name" value="VACUOLAR ATP SYNTHASE SUBUNIT H"/>
    <property type="match status" value="1"/>
</dbReference>
<keyword evidence="11" id="KW-1185">Reference proteome</keyword>
<evidence type="ECO:0000256" key="9">
    <source>
        <dbReference type="SAM" id="Phobius"/>
    </source>
</evidence>
<evidence type="ECO:0000256" key="6">
    <source>
        <dbReference type="ARBA" id="ARBA00022989"/>
    </source>
</evidence>
<keyword evidence="3" id="KW-0813">Transport</keyword>
<reference evidence="10" key="3">
    <citation type="submission" date="2025-09" db="UniProtKB">
        <authorList>
            <consortium name="Ensembl"/>
        </authorList>
    </citation>
    <scope>IDENTIFICATION</scope>
    <source>
        <strain evidence="10">Thoroughbred</strain>
    </source>
</reference>
<accession>A0A9L0SC38</accession>
<sequence length="162" mass="17317">MTAHSFALPVIIFTTFWGLIGIAGPWFVPKGPNRGVIITMLVATAVCCYLLCPSSLDDLGSTDPDNPSSLPLQLCPGPLVLPPPGPAWFWEVPPPSANSGLGKPQALRVSLEQAIASPQTLAAPSQVDPGQELTRVESAFYKWGSPWKAMCPVERGIQPRML</sequence>
<dbReference type="Proteomes" id="UP000002281">
    <property type="component" value="Chromosome 4"/>
</dbReference>
<organism evidence="10 11">
    <name type="scientific">Equus caballus</name>
    <name type="common">Horse</name>
    <dbReference type="NCBI Taxonomy" id="9796"/>
    <lineage>
        <taxon>Eukaryota</taxon>
        <taxon>Metazoa</taxon>
        <taxon>Chordata</taxon>
        <taxon>Craniata</taxon>
        <taxon>Vertebrata</taxon>
        <taxon>Euteleostomi</taxon>
        <taxon>Mammalia</taxon>
        <taxon>Eutheria</taxon>
        <taxon>Laurasiatheria</taxon>
        <taxon>Perissodactyla</taxon>
        <taxon>Equidae</taxon>
        <taxon>Equus</taxon>
    </lineage>
</organism>